<dbReference type="GO" id="GO:0005829">
    <property type="term" value="C:cytosol"/>
    <property type="evidence" value="ECO:0007669"/>
    <property type="project" value="TreeGrafter"/>
</dbReference>
<dbReference type="GO" id="GO:0003677">
    <property type="term" value="F:DNA binding"/>
    <property type="evidence" value="ECO:0007669"/>
    <property type="project" value="UniProtKB-KW"/>
</dbReference>
<dbReference type="OrthoDB" id="9803735at2"/>
<dbReference type="CDD" id="cd05466">
    <property type="entry name" value="PBP2_LTTR_substrate"/>
    <property type="match status" value="1"/>
</dbReference>
<dbReference type="PANTHER" id="PTHR30419">
    <property type="entry name" value="HTH-TYPE TRANSCRIPTIONAL REGULATOR YBHD"/>
    <property type="match status" value="1"/>
</dbReference>
<dbReference type="Gene3D" id="1.10.10.10">
    <property type="entry name" value="Winged helix-like DNA-binding domain superfamily/Winged helix DNA-binding domain"/>
    <property type="match status" value="1"/>
</dbReference>
<dbReference type="PROSITE" id="PS50931">
    <property type="entry name" value="HTH_LYSR"/>
    <property type="match status" value="1"/>
</dbReference>
<dbReference type="InterPro" id="IPR050950">
    <property type="entry name" value="HTH-type_LysR_regulators"/>
</dbReference>
<dbReference type="Pfam" id="PF00126">
    <property type="entry name" value="HTH_1"/>
    <property type="match status" value="1"/>
</dbReference>
<evidence type="ECO:0000256" key="2">
    <source>
        <dbReference type="ARBA" id="ARBA00023015"/>
    </source>
</evidence>
<dbReference type="GO" id="GO:0003700">
    <property type="term" value="F:DNA-binding transcription factor activity"/>
    <property type="evidence" value="ECO:0007669"/>
    <property type="project" value="InterPro"/>
</dbReference>
<reference evidence="6 7" key="1">
    <citation type="journal article" date="2016" name="Front. Microbiol.">
        <title>Comprehensive Phylogenetic Analysis of Bovine Non-aureus Staphylococci Species Based on Whole-Genome Sequencing.</title>
        <authorList>
            <person name="Naushad S."/>
            <person name="Barkema H.W."/>
            <person name="Luby C."/>
            <person name="Condas L.A."/>
            <person name="Nobrega D.B."/>
            <person name="Carson D.A."/>
            <person name="De Buck J."/>
        </authorList>
    </citation>
    <scope>NUCLEOTIDE SEQUENCE [LARGE SCALE GENOMIC DNA]</scope>
    <source>
        <strain evidence="6 7">SNUC 4781</strain>
    </source>
</reference>
<evidence type="ECO:0000256" key="3">
    <source>
        <dbReference type="ARBA" id="ARBA00023125"/>
    </source>
</evidence>
<comment type="caution">
    <text evidence="6">The sequence shown here is derived from an EMBL/GenBank/DDBJ whole genome shotgun (WGS) entry which is preliminary data.</text>
</comment>
<dbReference type="Pfam" id="PF03466">
    <property type="entry name" value="LysR_substrate"/>
    <property type="match status" value="1"/>
</dbReference>
<dbReference type="InterPro" id="IPR005119">
    <property type="entry name" value="LysR_subst-bd"/>
</dbReference>
<evidence type="ECO:0000256" key="1">
    <source>
        <dbReference type="ARBA" id="ARBA00009437"/>
    </source>
</evidence>
<dbReference type="RefSeq" id="WP_119483784.1">
    <property type="nucleotide sequence ID" value="NZ_QYJN01000001.1"/>
</dbReference>
<dbReference type="AlphaFoldDB" id="A0A3A0VUN1"/>
<dbReference type="SUPFAM" id="SSF53850">
    <property type="entry name" value="Periplasmic binding protein-like II"/>
    <property type="match status" value="1"/>
</dbReference>
<evidence type="ECO:0000259" key="5">
    <source>
        <dbReference type="PROSITE" id="PS50931"/>
    </source>
</evidence>
<name>A0A3A0VUN1_STAGA</name>
<protein>
    <submittedName>
        <fullName evidence="6">LysR family transcriptional regulator</fullName>
    </submittedName>
</protein>
<proteinExistence type="inferred from homology"/>
<keyword evidence="4" id="KW-0804">Transcription</keyword>
<feature type="domain" description="HTH lysR-type" evidence="5">
    <location>
        <begin position="1"/>
        <end position="58"/>
    </location>
</feature>
<keyword evidence="3" id="KW-0238">DNA-binding</keyword>
<evidence type="ECO:0000313" key="6">
    <source>
        <dbReference type="EMBL" id="RIP36969.1"/>
    </source>
</evidence>
<dbReference type="SUPFAM" id="SSF46785">
    <property type="entry name" value="Winged helix' DNA-binding domain"/>
    <property type="match status" value="1"/>
</dbReference>
<evidence type="ECO:0000313" key="7">
    <source>
        <dbReference type="Proteomes" id="UP000265541"/>
    </source>
</evidence>
<dbReference type="PANTHER" id="PTHR30419:SF8">
    <property type="entry name" value="NITROGEN ASSIMILATION TRANSCRIPTIONAL ACTIVATOR-RELATED"/>
    <property type="match status" value="1"/>
</dbReference>
<comment type="similarity">
    <text evidence="1">Belongs to the LysR transcriptional regulatory family.</text>
</comment>
<dbReference type="Proteomes" id="UP000265541">
    <property type="component" value="Unassembled WGS sequence"/>
</dbReference>
<dbReference type="InterPro" id="IPR036388">
    <property type="entry name" value="WH-like_DNA-bd_sf"/>
</dbReference>
<dbReference type="FunFam" id="1.10.10.10:FF:000001">
    <property type="entry name" value="LysR family transcriptional regulator"/>
    <property type="match status" value="1"/>
</dbReference>
<dbReference type="EMBL" id="QYJN01000001">
    <property type="protein sequence ID" value="RIP36969.1"/>
    <property type="molecule type" value="Genomic_DNA"/>
</dbReference>
<sequence>MDYRLLKYFKAIAEEKSISRAASVLHITQPTLSRQLKEFEDELGAALFYREKKEMHLTEAGLFLKDRADEIIDLTEQTEKEFIRHKEILFSGHIAIGCVEAENSDTLALILEELVTDYPQITFTIFSGTSNDITDKLDKGLLDLAILLEPIKTNKYEKIRLPRKEKWGLLVSESSMLAKKQYVEPADLTAMPLLCSGRREIQNMLQVWSGNQFEHIRIIGTYNLIFNIIPLIDNGVAHALAIKGAVTDWNSRGIKFLPLQPAIETECIVTWKKHRALTPVVNEFIKRIKYAFQAYK</sequence>
<evidence type="ECO:0000256" key="4">
    <source>
        <dbReference type="ARBA" id="ARBA00023163"/>
    </source>
</evidence>
<dbReference type="Gene3D" id="3.40.190.290">
    <property type="match status" value="1"/>
</dbReference>
<organism evidence="6 7">
    <name type="scientific">Staphylococcus gallinarum</name>
    <dbReference type="NCBI Taxonomy" id="1293"/>
    <lineage>
        <taxon>Bacteria</taxon>
        <taxon>Bacillati</taxon>
        <taxon>Bacillota</taxon>
        <taxon>Bacilli</taxon>
        <taxon>Bacillales</taxon>
        <taxon>Staphylococcaceae</taxon>
        <taxon>Staphylococcus</taxon>
    </lineage>
</organism>
<dbReference type="InterPro" id="IPR036390">
    <property type="entry name" value="WH_DNA-bd_sf"/>
</dbReference>
<dbReference type="PRINTS" id="PR00039">
    <property type="entry name" value="HTHLYSR"/>
</dbReference>
<gene>
    <name evidence="6" type="ORF">BUZ14_00035</name>
</gene>
<accession>A0A3A0VUN1</accession>
<keyword evidence="2" id="KW-0805">Transcription regulation</keyword>
<dbReference type="InterPro" id="IPR000847">
    <property type="entry name" value="LysR_HTH_N"/>
</dbReference>